<dbReference type="EMBL" id="JACRWE010000001">
    <property type="protein sequence ID" value="MBC5995504.1"/>
    <property type="molecule type" value="Genomic_DNA"/>
</dbReference>
<name>A0ABR7JKQ8_9FIRM</name>
<dbReference type="InterPro" id="IPR002733">
    <property type="entry name" value="AMMECR1_domain"/>
</dbReference>
<dbReference type="Gene3D" id="3.40.830.10">
    <property type="entry name" value="LigB-like"/>
    <property type="match status" value="1"/>
</dbReference>
<dbReference type="Pfam" id="PF02900">
    <property type="entry name" value="LigB"/>
    <property type="match status" value="1"/>
</dbReference>
<comment type="caution">
    <text evidence="2">The sequence shown here is derived from an EMBL/GenBank/DDBJ whole genome shotgun (WGS) entry which is preliminary data.</text>
</comment>
<reference evidence="2 3" key="1">
    <citation type="submission" date="2020-08" db="EMBL/GenBank/DDBJ databases">
        <authorList>
            <person name="Liu C."/>
            <person name="Sun Q."/>
        </authorList>
    </citation>
    <scope>NUCLEOTIDE SEQUENCE [LARGE SCALE GENOMIC DNA]</scope>
    <source>
        <strain evidence="2 3">NSJ-18</strain>
    </source>
</reference>
<dbReference type="InterPro" id="IPR027623">
    <property type="entry name" value="AmmeMemoSam_A"/>
</dbReference>
<dbReference type="SUPFAM" id="SSF143447">
    <property type="entry name" value="AMMECR1-like"/>
    <property type="match status" value="1"/>
</dbReference>
<dbReference type="NCBIfam" id="TIGR00296">
    <property type="entry name" value="TIGR00296 family protein"/>
    <property type="match status" value="1"/>
</dbReference>
<dbReference type="InterPro" id="IPR004183">
    <property type="entry name" value="Xdiol_dOase_suB"/>
</dbReference>
<dbReference type="Gene3D" id="3.30.1490.150">
    <property type="entry name" value="Hypothetical protein ph0010, domain 2"/>
    <property type="match status" value="1"/>
</dbReference>
<dbReference type="Gene3D" id="3.30.700.20">
    <property type="entry name" value="Hypothetical protein ph0010, domain 1"/>
    <property type="match status" value="1"/>
</dbReference>
<dbReference type="InterPro" id="IPR036071">
    <property type="entry name" value="AMMECR1_dom_sf"/>
</dbReference>
<dbReference type="PANTHER" id="PTHR13016:SF0">
    <property type="entry name" value="AMME SYNDROME CANDIDATE GENE 1 PROTEIN"/>
    <property type="match status" value="1"/>
</dbReference>
<dbReference type="Pfam" id="PF01871">
    <property type="entry name" value="AMMECR1"/>
    <property type="match status" value="1"/>
</dbReference>
<evidence type="ECO:0000259" key="1">
    <source>
        <dbReference type="PROSITE" id="PS51112"/>
    </source>
</evidence>
<accession>A0ABR7JKQ8</accession>
<dbReference type="InterPro" id="IPR023473">
    <property type="entry name" value="AMMECR1"/>
</dbReference>
<dbReference type="PROSITE" id="PS51112">
    <property type="entry name" value="AMMECR1"/>
    <property type="match status" value="1"/>
</dbReference>
<organism evidence="2 3">
    <name type="scientific">Romboutsia faecis</name>
    <dbReference type="NCBI Taxonomy" id="2764597"/>
    <lineage>
        <taxon>Bacteria</taxon>
        <taxon>Bacillati</taxon>
        <taxon>Bacillota</taxon>
        <taxon>Clostridia</taxon>
        <taxon>Peptostreptococcales</taxon>
        <taxon>Peptostreptococcaceae</taxon>
        <taxon>Romboutsia</taxon>
    </lineage>
</organism>
<dbReference type="NCBIfam" id="TIGR04336">
    <property type="entry name" value="AmmeMemoSam_B"/>
    <property type="match status" value="1"/>
</dbReference>
<evidence type="ECO:0000313" key="2">
    <source>
        <dbReference type="EMBL" id="MBC5995504.1"/>
    </source>
</evidence>
<protein>
    <submittedName>
        <fullName evidence="2">AmmeMemoRadiSam system protein A</fullName>
    </submittedName>
</protein>
<gene>
    <name evidence="2" type="primary">amrA</name>
    <name evidence="2" type="ORF">H8923_01910</name>
</gene>
<dbReference type="PANTHER" id="PTHR13016">
    <property type="entry name" value="AMMECR1 HOMOLOG"/>
    <property type="match status" value="1"/>
</dbReference>
<dbReference type="CDD" id="cd07951">
    <property type="entry name" value="ED_3B_N_AMMECR1"/>
    <property type="match status" value="1"/>
</dbReference>
<feature type="domain" description="AMMECR1" evidence="1">
    <location>
        <begin position="297"/>
        <end position="469"/>
    </location>
</feature>
<dbReference type="InterPro" id="IPR027485">
    <property type="entry name" value="AMMECR1_N"/>
</dbReference>
<dbReference type="NCBIfam" id="TIGR04335">
    <property type="entry name" value="AmmeMemoSam_A"/>
    <property type="match status" value="1"/>
</dbReference>
<dbReference type="Proteomes" id="UP000609849">
    <property type="component" value="Unassembled WGS sequence"/>
</dbReference>
<sequence length="469" mass="52765">MKNILGCYLMPHPPLAISTIGKGEERKIQSTLDSCDIIGREISSIKPEIIIIITPHGTMFSDAIAISNEESIQGNLEQFMDFKTYMNIKIDKGFNKNLINICEKENIPAALIDSNLLSRFNRTYGLDHGSIVPLHFVNKYYNNYKLVHITYAAIGNIDLYRFGMALQKTINMLNKKSVIIASGDLSHRLTKDGPYDYSPQGKIFDEELLLKLQKGDVIGVFNMDKCLVEDAGECGLRSVYILLGAMEGNKVNGNLLSYEGPFGVGYGVMRFESKEENVSNLEKLMNKKKEDFNKKISSSNSYVKLARESLNYYYSNGKMMKPSSCLPKEMLNNKHGVFVSIKKFNQLRGCIGTILPTTNSVAEEIIRNSIKAATEDPRFIEVSKDELEDLDISVDVLTEPIKATKEELNPKIYGVIVNKGRKRGLLLPNLEGVNTVEEQLSIACEKAGINPLEDYEIEKFEIMRYEEGE</sequence>
<evidence type="ECO:0000313" key="3">
    <source>
        <dbReference type="Proteomes" id="UP000609849"/>
    </source>
</evidence>
<proteinExistence type="predicted"/>
<dbReference type="SUPFAM" id="SSF53213">
    <property type="entry name" value="LigB-like"/>
    <property type="match status" value="1"/>
</dbReference>
<dbReference type="RefSeq" id="WP_153925294.1">
    <property type="nucleotide sequence ID" value="NZ_JACRWE010000001.1"/>
</dbReference>
<keyword evidence="3" id="KW-1185">Reference proteome</keyword>